<accession>A0A9W9I1A1</accession>
<name>A0A9W9I1A1_9EURO</name>
<organism evidence="1 2">
    <name type="scientific">Penicillium capsulatum</name>
    <dbReference type="NCBI Taxonomy" id="69766"/>
    <lineage>
        <taxon>Eukaryota</taxon>
        <taxon>Fungi</taxon>
        <taxon>Dikarya</taxon>
        <taxon>Ascomycota</taxon>
        <taxon>Pezizomycotina</taxon>
        <taxon>Eurotiomycetes</taxon>
        <taxon>Eurotiomycetidae</taxon>
        <taxon>Eurotiales</taxon>
        <taxon>Aspergillaceae</taxon>
        <taxon>Penicillium</taxon>
    </lineage>
</organism>
<evidence type="ECO:0000313" key="2">
    <source>
        <dbReference type="Proteomes" id="UP001146351"/>
    </source>
</evidence>
<sequence length="421" mass="48052">MMSSQIFASYLEQYFPRTFTPSALDLDSSYSIISGIYMLPQKTLMLEKALSALACSFLGKLHRDNTLLRYGLRIYNQAIQDLSKSLGRKAYSDDIVYTCALFGQIEVRRIPLSTEEVGSPIMDAIYNQQKLQLLLSRYQHLSEPIVTWLREPGQGLLYDLIQIITDTSCLAAMADSADIPDPQASQSLLDDCLALEKRHLDFYTKIQVASGYFPYDDPPQFGRGEIKSGIPPECTLFGAAYKFSSPGQANFYILLWCSFSCLYPLFHRFQFLANADTPACLQDPIEGRSSLEMALHLGAFYIGKAMRCLPYCTQEGMNSSGMFYAIYAANQASRAFSHTRDWERFLWAQRATHYCVLSGFDLAARLREVWWNYWFEPSKHNLYRVVYHRGILEPRPLSHDPLYREEVESKMEAKGFDTAST</sequence>
<protein>
    <submittedName>
        <fullName evidence="1">Uncharacterized protein</fullName>
    </submittedName>
</protein>
<keyword evidence="2" id="KW-1185">Reference proteome</keyword>
<dbReference type="EMBL" id="JAPQKO010000005">
    <property type="protein sequence ID" value="KAJ5162039.1"/>
    <property type="molecule type" value="Genomic_DNA"/>
</dbReference>
<reference evidence="1" key="1">
    <citation type="submission" date="2022-11" db="EMBL/GenBank/DDBJ databases">
        <authorList>
            <person name="Petersen C."/>
        </authorList>
    </citation>
    <scope>NUCLEOTIDE SEQUENCE</scope>
    <source>
        <strain evidence="1">IBT 21917</strain>
    </source>
</reference>
<gene>
    <name evidence="1" type="ORF">N7492_007431</name>
</gene>
<comment type="caution">
    <text evidence="1">The sequence shown here is derived from an EMBL/GenBank/DDBJ whole genome shotgun (WGS) entry which is preliminary data.</text>
</comment>
<dbReference type="Proteomes" id="UP001146351">
    <property type="component" value="Unassembled WGS sequence"/>
</dbReference>
<evidence type="ECO:0000313" key="1">
    <source>
        <dbReference type="EMBL" id="KAJ5162039.1"/>
    </source>
</evidence>
<dbReference type="OrthoDB" id="4491390at2759"/>
<proteinExistence type="predicted"/>
<reference evidence="1" key="2">
    <citation type="journal article" date="2023" name="IMA Fungus">
        <title>Comparative genomic study of the Penicillium genus elucidates a diverse pangenome and 15 lateral gene transfer events.</title>
        <authorList>
            <person name="Petersen C."/>
            <person name="Sorensen T."/>
            <person name="Nielsen M.R."/>
            <person name="Sondergaard T.E."/>
            <person name="Sorensen J.L."/>
            <person name="Fitzpatrick D.A."/>
            <person name="Frisvad J.C."/>
            <person name="Nielsen K.L."/>
        </authorList>
    </citation>
    <scope>NUCLEOTIDE SEQUENCE</scope>
    <source>
        <strain evidence="1">IBT 21917</strain>
    </source>
</reference>
<dbReference type="AlphaFoldDB" id="A0A9W9I1A1"/>